<dbReference type="AlphaFoldDB" id="F3NSJ5"/>
<dbReference type="EMBL" id="AEYX01000045">
    <property type="protein sequence ID" value="EGG43768.1"/>
    <property type="molecule type" value="Genomic_DNA"/>
</dbReference>
<feature type="compositionally biased region" description="Low complexity" evidence="1">
    <location>
        <begin position="50"/>
        <end position="83"/>
    </location>
</feature>
<reference evidence="2 3" key="1">
    <citation type="journal article" date="2011" name="J. Bacteriol.">
        <title>Draft genome sequence of the marine bacterium Streptomyces griseoaurantiacus M045, which produces novel manumycin-type antibiotics with a pABA core component.</title>
        <authorList>
            <person name="Li F."/>
            <person name="Jiang P."/>
            <person name="Zheng H."/>
            <person name="Wang S."/>
            <person name="Zhao G."/>
            <person name="Qin S."/>
            <person name="Liu Z."/>
        </authorList>
    </citation>
    <scope>NUCLEOTIDE SEQUENCE [LARGE SCALE GENOMIC DNA]</scope>
    <source>
        <strain evidence="2 3">M045</strain>
    </source>
</reference>
<comment type="caution">
    <text evidence="2">The sequence shown here is derived from an EMBL/GenBank/DDBJ whole genome shotgun (WGS) entry which is preliminary data.</text>
</comment>
<protein>
    <submittedName>
        <fullName evidence="2">Uncharacterized protein</fullName>
    </submittedName>
</protein>
<evidence type="ECO:0000313" key="2">
    <source>
        <dbReference type="EMBL" id="EGG43768.1"/>
    </source>
</evidence>
<keyword evidence="3" id="KW-1185">Reference proteome</keyword>
<name>F3NSJ5_9ACTN</name>
<dbReference type="Proteomes" id="UP000003022">
    <property type="component" value="Unassembled WGS sequence"/>
</dbReference>
<evidence type="ECO:0000256" key="1">
    <source>
        <dbReference type="SAM" id="MobiDB-lite"/>
    </source>
</evidence>
<feature type="region of interest" description="Disordered" evidence="1">
    <location>
        <begin position="1"/>
        <end position="109"/>
    </location>
</feature>
<proteinExistence type="predicted"/>
<feature type="compositionally biased region" description="Basic and acidic residues" evidence="1">
    <location>
        <begin position="93"/>
        <end position="109"/>
    </location>
</feature>
<dbReference type="STRING" id="996637.SGM_6109"/>
<sequence length="109" mass="10888">MRLVASRSPPATGLGPVGGGELARRGEGTAGRARGVDPPAGGGSSWLVTRVPPSRPAAGAGRRPGGRPAPAGGRAEAAGVPGRKPSARCARGPWDRRGDSAWHGLAENR</sequence>
<organism evidence="2 3">
    <name type="scientific">Streptomyces griseoaurantiacus M045</name>
    <dbReference type="NCBI Taxonomy" id="996637"/>
    <lineage>
        <taxon>Bacteria</taxon>
        <taxon>Bacillati</taxon>
        <taxon>Actinomycetota</taxon>
        <taxon>Actinomycetes</taxon>
        <taxon>Kitasatosporales</taxon>
        <taxon>Streptomycetaceae</taxon>
        <taxon>Streptomyces</taxon>
        <taxon>Streptomyces aurantiacus group</taxon>
    </lineage>
</organism>
<evidence type="ECO:0000313" key="3">
    <source>
        <dbReference type="Proteomes" id="UP000003022"/>
    </source>
</evidence>
<gene>
    <name evidence="2" type="ORF">SGM_6109</name>
</gene>
<accession>F3NSJ5</accession>